<accession>A0AAN6PMC9</accession>
<dbReference type="GO" id="GO:0005506">
    <property type="term" value="F:iron ion binding"/>
    <property type="evidence" value="ECO:0007669"/>
    <property type="project" value="InterPro"/>
</dbReference>
<comment type="cofactor">
    <cofactor evidence="1 8">
        <name>heme</name>
        <dbReference type="ChEBI" id="CHEBI:30413"/>
    </cofactor>
</comment>
<feature type="binding site" description="axial binding residue" evidence="8">
    <location>
        <position position="444"/>
    </location>
    <ligand>
        <name>heme</name>
        <dbReference type="ChEBI" id="CHEBI:30413"/>
    </ligand>
    <ligandPart>
        <name>Fe</name>
        <dbReference type="ChEBI" id="CHEBI:18248"/>
    </ligandPart>
</feature>
<dbReference type="InterPro" id="IPR001128">
    <property type="entry name" value="Cyt_P450"/>
</dbReference>
<dbReference type="InterPro" id="IPR050121">
    <property type="entry name" value="Cytochrome_P450_monoxygenase"/>
</dbReference>
<dbReference type="GO" id="GO:0020037">
    <property type="term" value="F:heme binding"/>
    <property type="evidence" value="ECO:0007669"/>
    <property type="project" value="InterPro"/>
</dbReference>
<keyword evidence="5 9" id="KW-0560">Oxidoreductase</keyword>
<evidence type="ECO:0000256" key="7">
    <source>
        <dbReference type="ARBA" id="ARBA00023033"/>
    </source>
</evidence>
<dbReference type="PRINTS" id="PR00385">
    <property type="entry name" value="P450"/>
</dbReference>
<evidence type="ECO:0000313" key="11">
    <source>
        <dbReference type="EMBL" id="KAK4041125.1"/>
    </source>
</evidence>
<dbReference type="PANTHER" id="PTHR24305">
    <property type="entry name" value="CYTOCHROME P450"/>
    <property type="match status" value="1"/>
</dbReference>
<dbReference type="InterPro" id="IPR017972">
    <property type="entry name" value="Cyt_P450_CS"/>
</dbReference>
<evidence type="ECO:0000256" key="4">
    <source>
        <dbReference type="ARBA" id="ARBA00022723"/>
    </source>
</evidence>
<organism evidence="11 12">
    <name type="scientific">Parachaetomium inaequale</name>
    <dbReference type="NCBI Taxonomy" id="2588326"/>
    <lineage>
        <taxon>Eukaryota</taxon>
        <taxon>Fungi</taxon>
        <taxon>Dikarya</taxon>
        <taxon>Ascomycota</taxon>
        <taxon>Pezizomycotina</taxon>
        <taxon>Sordariomycetes</taxon>
        <taxon>Sordariomycetidae</taxon>
        <taxon>Sordariales</taxon>
        <taxon>Chaetomiaceae</taxon>
        <taxon>Parachaetomium</taxon>
    </lineage>
</organism>
<comment type="caution">
    <text evidence="11">The sequence shown here is derived from an EMBL/GenBank/DDBJ whole genome shotgun (WGS) entry which is preliminary data.</text>
</comment>
<keyword evidence="10" id="KW-0472">Membrane</keyword>
<proteinExistence type="inferred from homology"/>
<sequence>MSITLFNTLRPVGGIAAAIAGVLFLFLCIRSLYYTFFHPLAKVPGPKLYAFSDIPYLYHLLRGEWPRKLKQLHDEYGPAVRYTTNNVSFTTPGAWKTIYGHRTGSQDTFQKDRIFYRTTLSGHPNIITANDDDHRRHRRLLAHAFSEKALRGQEDIMKHYIDLFINKLRSMSSQGEAVDMVRWYNFATFDLIGDLAFGQPFGCLESGGYNPWVALIFQTIKQSVFGETMNRYPVLKSFASLVQPAALVRSREEHWALSEQTAKKRIESGNTTREDFMSYILRHNDEKGMTQGEIVENASVLIIAGSETTATQLSGTTFQLLTNPDKYEILVREIREAFESEEDITLLRVNGLEYMKAVFEEGFRLYPPVPNALPRRTPAKGEYIEGYWIPGDTAVGVPQWASYQSERNFRDAHKFVPERWLGDPEYAHDVRDVLQPFSVGPRNCIGKNLAYAEMRLILARLLWNFDLELMPESRKWSDQKTYLLWDKGAMNVKLSPVLRE</sequence>
<dbReference type="Gene3D" id="1.10.630.10">
    <property type="entry name" value="Cytochrome P450"/>
    <property type="match status" value="1"/>
</dbReference>
<evidence type="ECO:0000256" key="5">
    <source>
        <dbReference type="ARBA" id="ARBA00023002"/>
    </source>
</evidence>
<keyword evidence="12" id="KW-1185">Reference proteome</keyword>
<dbReference type="PRINTS" id="PR00463">
    <property type="entry name" value="EP450I"/>
</dbReference>
<dbReference type="Pfam" id="PF00067">
    <property type="entry name" value="p450"/>
    <property type="match status" value="1"/>
</dbReference>
<comment type="similarity">
    <text evidence="2 9">Belongs to the cytochrome P450 family.</text>
</comment>
<reference evidence="12" key="1">
    <citation type="journal article" date="2023" name="Mol. Phylogenet. Evol.">
        <title>Genome-scale phylogeny and comparative genomics of the fungal order Sordariales.</title>
        <authorList>
            <person name="Hensen N."/>
            <person name="Bonometti L."/>
            <person name="Westerberg I."/>
            <person name="Brannstrom I.O."/>
            <person name="Guillou S."/>
            <person name="Cros-Aarteil S."/>
            <person name="Calhoun S."/>
            <person name="Haridas S."/>
            <person name="Kuo A."/>
            <person name="Mondo S."/>
            <person name="Pangilinan J."/>
            <person name="Riley R."/>
            <person name="LaButti K."/>
            <person name="Andreopoulos B."/>
            <person name="Lipzen A."/>
            <person name="Chen C."/>
            <person name="Yan M."/>
            <person name="Daum C."/>
            <person name="Ng V."/>
            <person name="Clum A."/>
            <person name="Steindorff A."/>
            <person name="Ohm R.A."/>
            <person name="Martin F."/>
            <person name="Silar P."/>
            <person name="Natvig D.O."/>
            <person name="Lalanne C."/>
            <person name="Gautier V."/>
            <person name="Ament-Velasquez S.L."/>
            <person name="Kruys A."/>
            <person name="Hutchinson M.I."/>
            <person name="Powell A.J."/>
            <person name="Barry K."/>
            <person name="Miller A.N."/>
            <person name="Grigoriev I.V."/>
            <person name="Debuchy R."/>
            <person name="Gladieux P."/>
            <person name="Hiltunen Thoren M."/>
            <person name="Johannesson H."/>
        </authorList>
    </citation>
    <scope>NUCLEOTIDE SEQUENCE [LARGE SCALE GENOMIC DNA]</scope>
    <source>
        <strain evidence="12">CBS 284.82</strain>
    </source>
</reference>
<keyword evidence="3 8" id="KW-0349">Heme</keyword>
<dbReference type="EMBL" id="MU854363">
    <property type="protein sequence ID" value="KAK4041125.1"/>
    <property type="molecule type" value="Genomic_DNA"/>
</dbReference>
<dbReference type="InterPro" id="IPR002401">
    <property type="entry name" value="Cyt_P450_E_grp-I"/>
</dbReference>
<dbReference type="GO" id="GO:0004497">
    <property type="term" value="F:monooxygenase activity"/>
    <property type="evidence" value="ECO:0007669"/>
    <property type="project" value="UniProtKB-KW"/>
</dbReference>
<dbReference type="GO" id="GO:0009403">
    <property type="term" value="P:toxin biosynthetic process"/>
    <property type="evidence" value="ECO:0007669"/>
    <property type="project" value="UniProtKB-ARBA"/>
</dbReference>
<evidence type="ECO:0000256" key="8">
    <source>
        <dbReference type="PIRSR" id="PIRSR602401-1"/>
    </source>
</evidence>
<evidence type="ECO:0000256" key="6">
    <source>
        <dbReference type="ARBA" id="ARBA00023004"/>
    </source>
</evidence>
<protein>
    <submittedName>
        <fullName evidence="11">Isotrichodermin C-15 hydroxylase</fullName>
    </submittedName>
</protein>
<dbReference type="SUPFAM" id="SSF48264">
    <property type="entry name" value="Cytochrome P450"/>
    <property type="match status" value="1"/>
</dbReference>
<evidence type="ECO:0000256" key="1">
    <source>
        <dbReference type="ARBA" id="ARBA00001971"/>
    </source>
</evidence>
<keyword evidence="6 8" id="KW-0408">Iron</keyword>
<dbReference type="GO" id="GO:0016705">
    <property type="term" value="F:oxidoreductase activity, acting on paired donors, with incorporation or reduction of molecular oxygen"/>
    <property type="evidence" value="ECO:0007669"/>
    <property type="project" value="InterPro"/>
</dbReference>
<name>A0AAN6PMC9_9PEZI</name>
<evidence type="ECO:0000256" key="9">
    <source>
        <dbReference type="RuleBase" id="RU000461"/>
    </source>
</evidence>
<evidence type="ECO:0000256" key="2">
    <source>
        <dbReference type="ARBA" id="ARBA00010617"/>
    </source>
</evidence>
<dbReference type="PANTHER" id="PTHR24305:SF29">
    <property type="entry name" value="BENZOATE-PARA-HYDROXYLASE"/>
    <property type="match status" value="1"/>
</dbReference>
<feature type="transmembrane region" description="Helical" evidence="10">
    <location>
        <begin position="12"/>
        <end position="33"/>
    </location>
</feature>
<dbReference type="Proteomes" id="UP001303115">
    <property type="component" value="Unassembled WGS sequence"/>
</dbReference>
<dbReference type="CDD" id="cd11058">
    <property type="entry name" value="CYP60B-like"/>
    <property type="match status" value="1"/>
</dbReference>
<dbReference type="PROSITE" id="PS00086">
    <property type="entry name" value="CYTOCHROME_P450"/>
    <property type="match status" value="1"/>
</dbReference>
<evidence type="ECO:0000256" key="3">
    <source>
        <dbReference type="ARBA" id="ARBA00022617"/>
    </source>
</evidence>
<dbReference type="InterPro" id="IPR036396">
    <property type="entry name" value="Cyt_P450_sf"/>
</dbReference>
<keyword evidence="10" id="KW-1133">Transmembrane helix</keyword>
<gene>
    <name evidence="11" type="ORF">C8A01DRAFT_34859</name>
</gene>
<dbReference type="AlphaFoldDB" id="A0AAN6PMC9"/>
<keyword evidence="7 9" id="KW-0503">Monooxygenase</keyword>
<dbReference type="FunFam" id="1.10.630.10:FF:000047">
    <property type="entry name" value="Cytochrome P450 monooxygenase"/>
    <property type="match status" value="1"/>
</dbReference>
<keyword evidence="10" id="KW-0812">Transmembrane</keyword>
<evidence type="ECO:0000256" key="10">
    <source>
        <dbReference type="SAM" id="Phobius"/>
    </source>
</evidence>
<keyword evidence="4 8" id="KW-0479">Metal-binding</keyword>
<evidence type="ECO:0000313" key="12">
    <source>
        <dbReference type="Proteomes" id="UP001303115"/>
    </source>
</evidence>